<keyword evidence="9 11" id="KW-0472">Membrane</keyword>
<protein>
    <submittedName>
        <fullName evidence="13">Arsenic transporter</fullName>
    </submittedName>
</protein>
<feature type="region of interest" description="Disordered" evidence="10">
    <location>
        <begin position="1"/>
        <end position="22"/>
    </location>
</feature>
<dbReference type="PANTHER" id="PTHR43302:SF5">
    <property type="entry name" value="TRANSPORTER ARSB-RELATED"/>
    <property type="match status" value="1"/>
</dbReference>
<evidence type="ECO:0000256" key="2">
    <source>
        <dbReference type="ARBA" id="ARBA00006433"/>
    </source>
</evidence>
<evidence type="ECO:0000256" key="10">
    <source>
        <dbReference type="SAM" id="MobiDB-lite"/>
    </source>
</evidence>
<dbReference type="PRINTS" id="PR00758">
    <property type="entry name" value="ARSENICPUMP"/>
</dbReference>
<keyword evidence="6 11" id="KW-0812">Transmembrane</keyword>
<evidence type="ECO:0000313" key="13">
    <source>
        <dbReference type="EMBL" id="QLJ96448.1"/>
    </source>
</evidence>
<dbReference type="GO" id="GO:0005886">
    <property type="term" value="C:plasma membrane"/>
    <property type="evidence" value="ECO:0007669"/>
    <property type="project" value="UniProtKB-SubCell"/>
</dbReference>
<evidence type="ECO:0000256" key="5">
    <source>
        <dbReference type="ARBA" id="ARBA00022475"/>
    </source>
</evidence>
<keyword evidence="7" id="KW-0059">Arsenical resistance</keyword>
<keyword evidence="4" id="KW-0813">Transport</keyword>
<dbReference type="PANTHER" id="PTHR43302">
    <property type="entry name" value="TRANSPORTER ARSB-RELATED"/>
    <property type="match status" value="1"/>
</dbReference>
<sequence length="418" mass="43098">MEPDGGEPPASPGRTRPRRPARPLQRLRRLHPLDRVALALALLGATCALTGLLPRAESVATLGRILPLLLFLGTVVVLAELTAVAGVFDVLASRLASAARGSYPALFVLCVGFASATTIALNLDTTAVLLTPVMLALARRLGMPPLPLALTTVWLANTASLLLPVSNLTNLLAADRIGLDPLPYAARMALPQAATIAVTMALLWVGYWRRGRRGVDRFVAPTRPAPADRVLYRIALAGCLLLVAGILAGVEVGTASAVATALVLAGFAARNRGALRPTLVPWRLLVFVTGLFLVVQTLGRHGLDDLVGVLVGPDGGALGALRAGATGTLLSNVVNNLPAYVAGEAVLPPGDATRLLALLIGTNAGPLVTPWASLATLLWYERCRAAGVAVPLGRFLAAGALLAVAATFAGVGALLLTA</sequence>
<feature type="transmembrane region" description="Helical" evidence="11">
    <location>
        <begin position="355"/>
        <end position="380"/>
    </location>
</feature>
<dbReference type="InterPro" id="IPR000802">
    <property type="entry name" value="Arsenical_pump_ArsB"/>
</dbReference>
<comment type="similarity">
    <text evidence="2">Belongs to the ArsB family.</text>
</comment>
<keyword evidence="5" id="KW-1003">Cell membrane</keyword>
<dbReference type="GO" id="GO:0015105">
    <property type="term" value="F:arsenite transmembrane transporter activity"/>
    <property type="evidence" value="ECO:0007669"/>
    <property type="project" value="InterPro"/>
</dbReference>
<feature type="transmembrane region" description="Helical" evidence="11">
    <location>
        <begin position="65"/>
        <end position="85"/>
    </location>
</feature>
<feature type="transmembrane region" description="Helical" evidence="11">
    <location>
        <begin position="36"/>
        <end position="53"/>
    </location>
</feature>
<feature type="transmembrane region" description="Helical" evidence="11">
    <location>
        <begin position="148"/>
        <end position="169"/>
    </location>
</feature>
<organism evidence="13">
    <name type="scientific">Micromonospora carbonacea</name>
    <dbReference type="NCBI Taxonomy" id="47853"/>
    <lineage>
        <taxon>Bacteria</taxon>
        <taxon>Bacillati</taxon>
        <taxon>Actinomycetota</taxon>
        <taxon>Actinomycetes</taxon>
        <taxon>Micromonosporales</taxon>
        <taxon>Micromonosporaceae</taxon>
        <taxon>Micromonospora</taxon>
    </lineage>
</organism>
<feature type="transmembrane region" description="Helical" evidence="11">
    <location>
        <begin position="230"/>
        <end position="248"/>
    </location>
</feature>
<comment type="subcellular location">
    <subcellularLocation>
        <location evidence="1">Cell membrane</location>
        <topology evidence="1">Multi-pass membrane protein</topology>
    </subcellularLocation>
</comment>
<proteinExistence type="inferred from homology"/>
<comment type="similarity">
    <text evidence="3">Belongs to the CitM (TC 2.A.11) transporter family.</text>
</comment>
<feature type="transmembrane region" description="Helical" evidence="11">
    <location>
        <begin position="392"/>
        <end position="416"/>
    </location>
</feature>
<evidence type="ECO:0000256" key="1">
    <source>
        <dbReference type="ARBA" id="ARBA00004651"/>
    </source>
</evidence>
<feature type="transmembrane region" description="Helical" evidence="11">
    <location>
        <begin position="282"/>
        <end position="299"/>
    </location>
</feature>
<evidence type="ECO:0000256" key="3">
    <source>
        <dbReference type="ARBA" id="ARBA00009843"/>
    </source>
</evidence>
<reference evidence="13" key="1">
    <citation type="submission" date="2020-08" db="EMBL/GenBank/DDBJ databases">
        <title>A bifunctional nitrone conjugated secondary metabolite targeting the ribosome.</title>
        <authorList>
            <person name="Limbrick E.M."/>
            <person name="Graf M."/>
            <person name="Derewacz D.K."/>
            <person name="Nguyen F."/>
            <person name="Spraggins J.M."/>
            <person name="Wieland M."/>
            <person name="Ynigez-Gutierrez A.E."/>
            <person name="Reisman B.J."/>
            <person name="Zinshteyn B."/>
            <person name="McCulloch K."/>
            <person name="Iverson T.M."/>
            <person name="Green R."/>
            <person name="Wilson D.N."/>
            <person name="Bachmann B.O."/>
        </authorList>
    </citation>
    <scope>NUCLEOTIDE SEQUENCE</scope>
    <source>
        <strain evidence="13">Africana</strain>
    </source>
</reference>
<evidence type="ECO:0000256" key="8">
    <source>
        <dbReference type="ARBA" id="ARBA00022989"/>
    </source>
</evidence>
<evidence type="ECO:0000256" key="6">
    <source>
        <dbReference type="ARBA" id="ARBA00022692"/>
    </source>
</evidence>
<gene>
    <name evidence="13" type="ORF">HZU44_15880</name>
</gene>
<evidence type="ECO:0000256" key="4">
    <source>
        <dbReference type="ARBA" id="ARBA00022448"/>
    </source>
</evidence>
<dbReference type="InterPro" id="IPR004680">
    <property type="entry name" value="Cit_transptr-like_dom"/>
</dbReference>
<dbReference type="AlphaFoldDB" id="A0A7D6CEJ1"/>
<feature type="domain" description="Citrate transporter-like" evidence="12">
    <location>
        <begin position="39"/>
        <end position="342"/>
    </location>
</feature>
<dbReference type="EMBL" id="CP058905">
    <property type="protein sequence ID" value="QLJ96448.1"/>
    <property type="molecule type" value="Genomic_DNA"/>
</dbReference>
<dbReference type="Pfam" id="PF03600">
    <property type="entry name" value="CitMHS"/>
    <property type="match status" value="1"/>
</dbReference>
<keyword evidence="8 11" id="KW-1133">Transmembrane helix</keyword>
<feature type="transmembrane region" description="Helical" evidence="11">
    <location>
        <begin position="254"/>
        <end position="270"/>
    </location>
</feature>
<accession>A0A7D6CEJ1</accession>
<feature type="transmembrane region" description="Helical" evidence="11">
    <location>
        <begin position="105"/>
        <end position="136"/>
    </location>
</feature>
<dbReference type="GO" id="GO:0046685">
    <property type="term" value="P:response to arsenic-containing substance"/>
    <property type="evidence" value="ECO:0007669"/>
    <property type="project" value="UniProtKB-KW"/>
</dbReference>
<evidence type="ECO:0000256" key="9">
    <source>
        <dbReference type="ARBA" id="ARBA00023136"/>
    </source>
</evidence>
<evidence type="ECO:0000259" key="12">
    <source>
        <dbReference type="Pfam" id="PF03600"/>
    </source>
</evidence>
<feature type="transmembrane region" description="Helical" evidence="11">
    <location>
        <begin position="189"/>
        <end position="209"/>
    </location>
</feature>
<evidence type="ECO:0000256" key="7">
    <source>
        <dbReference type="ARBA" id="ARBA00022849"/>
    </source>
</evidence>
<name>A0A7D6CEJ1_9ACTN</name>
<evidence type="ECO:0000256" key="11">
    <source>
        <dbReference type="SAM" id="Phobius"/>
    </source>
</evidence>